<reference evidence="1" key="1">
    <citation type="submission" date="2021-06" db="EMBL/GenBank/DDBJ databases">
        <authorList>
            <person name="Kallberg Y."/>
            <person name="Tangrot J."/>
            <person name="Rosling A."/>
        </authorList>
    </citation>
    <scope>NUCLEOTIDE SEQUENCE</scope>
    <source>
        <strain evidence="1">MA461A</strain>
    </source>
</reference>
<dbReference type="Proteomes" id="UP000789920">
    <property type="component" value="Unassembled WGS sequence"/>
</dbReference>
<proteinExistence type="predicted"/>
<protein>
    <submittedName>
        <fullName evidence="1">12720_t:CDS:1</fullName>
    </submittedName>
</protein>
<evidence type="ECO:0000313" key="2">
    <source>
        <dbReference type="Proteomes" id="UP000789920"/>
    </source>
</evidence>
<feature type="non-terminal residue" evidence="1">
    <location>
        <position position="1"/>
    </location>
</feature>
<feature type="non-terminal residue" evidence="1">
    <location>
        <position position="276"/>
    </location>
</feature>
<keyword evidence="2" id="KW-1185">Reference proteome</keyword>
<evidence type="ECO:0000313" key="1">
    <source>
        <dbReference type="EMBL" id="CAG8820283.1"/>
    </source>
</evidence>
<dbReference type="EMBL" id="CAJVQC010083415">
    <property type="protein sequence ID" value="CAG8820283.1"/>
    <property type="molecule type" value="Genomic_DNA"/>
</dbReference>
<comment type="caution">
    <text evidence="1">The sequence shown here is derived from an EMBL/GenBank/DDBJ whole genome shotgun (WGS) entry which is preliminary data.</text>
</comment>
<name>A0ACA9S1C8_9GLOM</name>
<gene>
    <name evidence="1" type="ORF">RPERSI_LOCUS25325</name>
</gene>
<accession>A0ACA9S1C8</accession>
<sequence>YTNARHPNGAWVKMTSLIKDYLTVKRNDGFFILKDETRVLSIDEHENCLKYDKDVIFLNDEFFCNEIVHVFDLETTVFTQGNDPVPLGVICLLDTGTNTLLRYESEEKIKERIWKMVNDITKFQKVDPETIRTMVKFSEKNYEEMVKGEHEAILFAKIQDNIKPHVIIGHNSNGFDTPFIMRRLEWLGSTMMEEFYRIAPGEDAIEYTYIKFDGTLFWDSMTIFQHEFPGRQSSLNYMLDTLEIPSKIGLSYRRIDEIVLLAIETAKIQDEITKLN</sequence>
<organism evidence="1 2">
    <name type="scientific">Racocetra persica</name>
    <dbReference type="NCBI Taxonomy" id="160502"/>
    <lineage>
        <taxon>Eukaryota</taxon>
        <taxon>Fungi</taxon>
        <taxon>Fungi incertae sedis</taxon>
        <taxon>Mucoromycota</taxon>
        <taxon>Glomeromycotina</taxon>
        <taxon>Glomeromycetes</taxon>
        <taxon>Diversisporales</taxon>
        <taxon>Gigasporaceae</taxon>
        <taxon>Racocetra</taxon>
    </lineage>
</organism>